<sequence>MTQHMTKPFTKGPCLPLPQFKLVQLIGIYLSGPLVETTLLPACDELWCVPGLIDLKKLKSAELRVKFSEFAHKLPSLTNLTKYKLGSHLKILKYLNICKAGSKKDHLKIHNNAEAPLSFKKNMYQNFPLINHTWQLPMLNQTLLLLDSKSSSSRDAVGTVLFVSKLNPILPVPRGWRLWSHFGT</sequence>
<dbReference type="VEuPathDB" id="FungiDB:VP01_522g4"/>
<gene>
    <name evidence="1" type="ORF">VP01_522g4</name>
</gene>
<evidence type="ECO:0000313" key="1">
    <source>
        <dbReference type="EMBL" id="KNZ49072.1"/>
    </source>
</evidence>
<dbReference type="Proteomes" id="UP000037035">
    <property type="component" value="Unassembled WGS sequence"/>
</dbReference>
<evidence type="ECO:0000313" key="2">
    <source>
        <dbReference type="Proteomes" id="UP000037035"/>
    </source>
</evidence>
<accession>A0A0L6ULC5</accession>
<dbReference type="AlphaFoldDB" id="A0A0L6ULC5"/>
<reference evidence="1 2" key="1">
    <citation type="submission" date="2015-08" db="EMBL/GenBank/DDBJ databases">
        <title>Next Generation Sequencing and Analysis of the Genome of Puccinia sorghi L Schw, the Causal Agent of Maize Common Rust.</title>
        <authorList>
            <person name="Rochi L."/>
            <person name="Burguener G."/>
            <person name="Darino M."/>
            <person name="Turjanski A."/>
            <person name="Kreff E."/>
            <person name="Dieguez M.J."/>
            <person name="Sacco F."/>
        </authorList>
    </citation>
    <scope>NUCLEOTIDE SEQUENCE [LARGE SCALE GENOMIC DNA]</scope>
    <source>
        <strain evidence="1 2">RO10H11247</strain>
    </source>
</reference>
<dbReference type="EMBL" id="LAVV01010420">
    <property type="protein sequence ID" value="KNZ49072.1"/>
    <property type="molecule type" value="Genomic_DNA"/>
</dbReference>
<name>A0A0L6ULC5_9BASI</name>
<proteinExistence type="predicted"/>
<comment type="caution">
    <text evidence="1">The sequence shown here is derived from an EMBL/GenBank/DDBJ whole genome shotgun (WGS) entry which is preliminary data.</text>
</comment>
<organism evidence="1 2">
    <name type="scientific">Puccinia sorghi</name>
    <dbReference type="NCBI Taxonomy" id="27349"/>
    <lineage>
        <taxon>Eukaryota</taxon>
        <taxon>Fungi</taxon>
        <taxon>Dikarya</taxon>
        <taxon>Basidiomycota</taxon>
        <taxon>Pucciniomycotina</taxon>
        <taxon>Pucciniomycetes</taxon>
        <taxon>Pucciniales</taxon>
        <taxon>Pucciniaceae</taxon>
        <taxon>Puccinia</taxon>
    </lineage>
</organism>
<protein>
    <submittedName>
        <fullName evidence="1">Uncharacterized protein</fullName>
    </submittedName>
</protein>
<keyword evidence="2" id="KW-1185">Reference proteome</keyword>